<evidence type="ECO:0000256" key="1">
    <source>
        <dbReference type="ARBA" id="ARBA00023157"/>
    </source>
</evidence>
<feature type="domain" description="CHCH" evidence="3">
    <location>
        <begin position="164"/>
        <end position="198"/>
    </location>
</feature>
<evidence type="ECO:0000259" key="3">
    <source>
        <dbReference type="Pfam" id="PF06747"/>
    </source>
</evidence>
<dbReference type="GO" id="GO:0005634">
    <property type="term" value="C:nucleus"/>
    <property type="evidence" value="ECO:0000318"/>
    <property type="project" value="GO_Central"/>
</dbReference>
<dbReference type="GO" id="GO:0007005">
    <property type="term" value="P:mitochondrion organization"/>
    <property type="evidence" value="ECO:0000318"/>
    <property type="project" value="GO_Central"/>
</dbReference>
<dbReference type="GeneID" id="104611370"/>
<evidence type="ECO:0000313" key="4">
    <source>
        <dbReference type="Proteomes" id="UP000189703"/>
    </source>
</evidence>
<sequence length="203" mass="21441">MAMEYNRGSGAQQRRFGEGAQQQRRRQWSTIAEYSLPPSWNLEVGLEARVGVCLDLGPSRLLPRRSSGRPAPRAAPRPTPVRNPPQQASHAPPSPVQGSSGGSLLGSLGATVAEGMAFGTGSAVAHWAVDAALGPRTIRHENVVSEASSAPAPTMNGVGGADACNIHSKAFQDCINNYGSDISKCQFYLDMLNECRRNTGSVG</sequence>
<evidence type="ECO:0000313" key="5">
    <source>
        <dbReference type="RefSeq" id="XP_010276691.1"/>
    </source>
</evidence>
<dbReference type="GO" id="GO:0005739">
    <property type="term" value="C:mitochondrion"/>
    <property type="evidence" value="ECO:0000318"/>
    <property type="project" value="GO_Central"/>
</dbReference>
<dbReference type="InterPro" id="IPR010625">
    <property type="entry name" value="CHCH"/>
</dbReference>
<feature type="region of interest" description="Disordered" evidence="2">
    <location>
        <begin position="1"/>
        <end position="24"/>
    </location>
</feature>
<dbReference type="InterPro" id="IPR055304">
    <property type="entry name" value="CHCHD2/10-like"/>
</dbReference>
<accession>A0A1U8B6T3</accession>
<dbReference type="InterPro" id="IPR009069">
    <property type="entry name" value="Cys_alpha_HP_mot_SF"/>
</dbReference>
<gene>
    <name evidence="5" type="primary">LOC104611370</name>
</gene>
<dbReference type="SUPFAM" id="SSF47072">
    <property type="entry name" value="Cysteine alpha-hairpin motif"/>
    <property type="match status" value="1"/>
</dbReference>
<name>A0A1U8B6T3_NELNU</name>
<keyword evidence="1" id="KW-1015">Disulfide bond</keyword>
<dbReference type="Proteomes" id="UP000189703">
    <property type="component" value="Unplaced"/>
</dbReference>
<dbReference type="Pfam" id="PF06747">
    <property type="entry name" value="CHCH"/>
    <property type="match status" value="1"/>
</dbReference>
<reference evidence="5" key="1">
    <citation type="submission" date="2025-08" db="UniProtKB">
        <authorList>
            <consortium name="RefSeq"/>
        </authorList>
    </citation>
    <scope>IDENTIFICATION</scope>
</reference>
<dbReference type="RefSeq" id="XP_010276691.1">
    <property type="nucleotide sequence ID" value="XM_010278389.1"/>
</dbReference>
<dbReference type="OMA" id="AMEYNRG"/>
<dbReference type="KEGG" id="nnu:104611370"/>
<keyword evidence="4" id="KW-1185">Reference proteome</keyword>
<dbReference type="PANTHER" id="PTHR13523">
    <property type="entry name" value="COILED-COIL-HELIX-COILED-COIL-HELIX DOMAIN CONTAINING 2/NUR77"/>
    <property type="match status" value="1"/>
</dbReference>
<dbReference type="OrthoDB" id="1106148at2759"/>
<organism evidence="4 5">
    <name type="scientific">Nelumbo nucifera</name>
    <name type="common">Sacred lotus</name>
    <dbReference type="NCBI Taxonomy" id="4432"/>
    <lineage>
        <taxon>Eukaryota</taxon>
        <taxon>Viridiplantae</taxon>
        <taxon>Streptophyta</taxon>
        <taxon>Embryophyta</taxon>
        <taxon>Tracheophyta</taxon>
        <taxon>Spermatophyta</taxon>
        <taxon>Magnoliopsida</taxon>
        <taxon>Proteales</taxon>
        <taxon>Nelumbonaceae</taxon>
        <taxon>Nelumbo</taxon>
    </lineage>
</organism>
<dbReference type="PANTHER" id="PTHR13523:SF2">
    <property type="entry name" value="COILED-COIL-HELIX-COILED-COIL-HELIX DOMAIN CONTAINING 2, ISOFORM A-RELATED"/>
    <property type="match status" value="1"/>
</dbReference>
<proteinExistence type="predicted"/>
<dbReference type="AlphaFoldDB" id="A0A1U8B6T3"/>
<protein>
    <submittedName>
        <fullName evidence="5">Hemiasterlin resistant protein 1-like</fullName>
    </submittedName>
</protein>
<dbReference type="InParanoid" id="A0A1U8B6T3"/>
<dbReference type="eggNOG" id="KOG4090">
    <property type="taxonomic scope" value="Eukaryota"/>
</dbReference>
<dbReference type="STRING" id="4432.A0A1U8B6T3"/>
<feature type="region of interest" description="Disordered" evidence="2">
    <location>
        <begin position="59"/>
        <end position="103"/>
    </location>
</feature>
<evidence type="ECO:0000256" key="2">
    <source>
        <dbReference type="SAM" id="MobiDB-lite"/>
    </source>
</evidence>
<feature type="compositionally biased region" description="Pro residues" evidence="2">
    <location>
        <begin position="73"/>
        <end position="83"/>
    </location>
</feature>